<protein>
    <submittedName>
        <fullName evidence="1">Uncharacterized protein</fullName>
    </submittedName>
</protein>
<accession>A0A975GN44</accession>
<dbReference type="Proteomes" id="UP000663722">
    <property type="component" value="Chromosome"/>
</dbReference>
<proteinExistence type="predicted"/>
<organism evidence="1 2">
    <name type="scientific">Desulfonema magnum</name>
    <dbReference type="NCBI Taxonomy" id="45655"/>
    <lineage>
        <taxon>Bacteria</taxon>
        <taxon>Pseudomonadati</taxon>
        <taxon>Thermodesulfobacteriota</taxon>
        <taxon>Desulfobacteria</taxon>
        <taxon>Desulfobacterales</taxon>
        <taxon>Desulfococcaceae</taxon>
        <taxon>Desulfonema</taxon>
    </lineage>
</organism>
<keyword evidence="2" id="KW-1185">Reference proteome</keyword>
<name>A0A975GN44_9BACT</name>
<dbReference type="AlphaFoldDB" id="A0A975GN44"/>
<sequence length="39" mass="4553">MEFGIWDSGFPVRISILNSQFSILNKGFQSDKNRWTGFE</sequence>
<evidence type="ECO:0000313" key="2">
    <source>
        <dbReference type="Proteomes" id="UP000663722"/>
    </source>
</evidence>
<dbReference type="KEGG" id="dmm:dnm_034050"/>
<gene>
    <name evidence="1" type="ORF">dnm_034050</name>
</gene>
<dbReference type="EMBL" id="CP061800">
    <property type="protein sequence ID" value="QTA87372.1"/>
    <property type="molecule type" value="Genomic_DNA"/>
</dbReference>
<evidence type="ECO:0000313" key="1">
    <source>
        <dbReference type="EMBL" id="QTA87372.1"/>
    </source>
</evidence>
<reference evidence="1" key="1">
    <citation type="journal article" date="2021" name="Microb. Physiol.">
        <title>Proteogenomic Insights into the Physiology of Marine, Sulfate-Reducing, Filamentous Desulfonema limicola and Desulfonema magnum.</title>
        <authorList>
            <person name="Schnaars V."/>
            <person name="Wohlbrand L."/>
            <person name="Scheve S."/>
            <person name="Hinrichs C."/>
            <person name="Reinhardt R."/>
            <person name="Rabus R."/>
        </authorList>
    </citation>
    <scope>NUCLEOTIDE SEQUENCE</scope>
    <source>
        <strain evidence="1">4be13</strain>
    </source>
</reference>